<protein>
    <recommendedName>
        <fullName evidence="1">thioredoxin-dependent peroxiredoxin</fullName>
        <ecNumber evidence="1">1.11.1.24</ecNumber>
    </recommendedName>
    <alternativeName>
        <fullName evidence="7">Thioredoxin peroxidase</fullName>
    </alternativeName>
</protein>
<dbReference type="GO" id="GO:0005737">
    <property type="term" value="C:cytoplasm"/>
    <property type="evidence" value="ECO:0007669"/>
    <property type="project" value="TreeGrafter"/>
</dbReference>
<organism evidence="11 12">
    <name type="scientific">Exophiala spinifera</name>
    <dbReference type="NCBI Taxonomy" id="91928"/>
    <lineage>
        <taxon>Eukaryota</taxon>
        <taxon>Fungi</taxon>
        <taxon>Dikarya</taxon>
        <taxon>Ascomycota</taxon>
        <taxon>Pezizomycotina</taxon>
        <taxon>Eurotiomycetes</taxon>
        <taxon>Chaetothyriomycetidae</taxon>
        <taxon>Chaetothyriales</taxon>
        <taxon>Herpotrichiellaceae</taxon>
        <taxon>Exophiala</taxon>
    </lineage>
</organism>
<feature type="domain" description="Thioredoxin" evidence="10">
    <location>
        <begin position="46"/>
        <end position="218"/>
    </location>
</feature>
<comment type="similarity">
    <text evidence="8">Belongs to the peroxiredoxin family. BCP/PrxQ subfamily.</text>
</comment>
<dbReference type="InterPro" id="IPR000866">
    <property type="entry name" value="AhpC/TSA"/>
</dbReference>
<evidence type="ECO:0000256" key="6">
    <source>
        <dbReference type="ARBA" id="ARBA00023284"/>
    </source>
</evidence>
<accession>A0A0D2BJB3</accession>
<dbReference type="GO" id="GO:0034599">
    <property type="term" value="P:cellular response to oxidative stress"/>
    <property type="evidence" value="ECO:0007669"/>
    <property type="project" value="TreeGrafter"/>
</dbReference>
<name>A0A0D2BJB3_9EURO</name>
<dbReference type="HOGENOM" id="CLU_042529_5_0_1"/>
<dbReference type="Pfam" id="PF00578">
    <property type="entry name" value="AhpC-TSA"/>
    <property type="match status" value="1"/>
</dbReference>
<dbReference type="Proteomes" id="UP000053328">
    <property type="component" value="Unassembled WGS sequence"/>
</dbReference>
<dbReference type="InterPro" id="IPR050924">
    <property type="entry name" value="Peroxiredoxin_BCP/PrxQ"/>
</dbReference>
<keyword evidence="12" id="KW-1185">Reference proteome</keyword>
<dbReference type="CDD" id="cd02970">
    <property type="entry name" value="PRX_like2"/>
    <property type="match status" value="1"/>
</dbReference>
<evidence type="ECO:0000256" key="5">
    <source>
        <dbReference type="ARBA" id="ARBA00023157"/>
    </source>
</evidence>
<dbReference type="PANTHER" id="PTHR42801">
    <property type="entry name" value="THIOREDOXIN-DEPENDENT PEROXIDE REDUCTASE"/>
    <property type="match status" value="1"/>
</dbReference>
<keyword evidence="3" id="KW-0049">Antioxidant</keyword>
<evidence type="ECO:0000313" key="11">
    <source>
        <dbReference type="EMBL" id="KIW18680.1"/>
    </source>
</evidence>
<dbReference type="PROSITE" id="PS51352">
    <property type="entry name" value="THIOREDOXIN_2"/>
    <property type="match status" value="1"/>
</dbReference>
<gene>
    <name evidence="11" type="ORF">PV08_02969</name>
</gene>
<dbReference type="Gene3D" id="3.40.30.10">
    <property type="entry name" value="Glutaredoxin"/>
    <property type="match status" value="1"/>
</dbReference>
<dbReference type="RefSeq" id="XP_016238896.1">
    <property type="nucleotide sequence ID" value="XM_016377326.1"/>
</dbReference>
<dbReference type="OrthoDB" id="338622at2759"/>
<comment type="catalytic activity">
    <reaction evidence="9">
        <text>a hydroperoxide + [thioredoxin]-dithiol = an alcohol + [thioredoxin]-disulfide + H2O</text>
        <dbReference type="Rhea" id="RHEA:62620"/>
        <dbReference type="Rhea" id="RHEA-COMP:10698"/>
        <dbReference type="Rhea" id="RHEA-COMP:10700"/>
        <dbReference type="ChEBI" id="CHEBI:15377"/>
        <dbReference type="ChEBI" id="CHEBI:29950"/>
        <dbReference type="ChEBI" id="CHEBI:30879"/>
        <dbReference type="ChEBI" id="CHEBI:35924"/>
        <dbReference type="ChEBI" id="CHEBI:50058"/>
        <dbReference type="EC" id="1.11.1.24"/>
    </reaction>
</comment>
<sequence>MTTGTLQGQLDQIVEHFKAVAPESVRSVIFKATDDFAASFDPKSTIQVGDTLPAFSLTDAVGKQVRSADLLAKGRGIVVTFYRGEWCPFCNLALAALQKRLADFEARGVTLVAVTPELPTSALSTVEKNELKFAVLSDVGNKYAAELGIVWVQPDSLREPFAKFGHDLEKRNGDDSFAVPIPATLLVNSSGKVRNTFIDPDYKKRVEPSQVLEWIDAL</sequence>
<evidence type="ECO:0000256" key="7">
    <source>
        <dbReference type="ARBA" id="ARBA00032824"/>
    </source>
</evidence>
<dbReference type="SUPFAM" id="SSF52833">
    <property type="entry name" value="Thioredoxin-like"/>
    <property type="match status" value="1"/>
</dbReference>
<dbReference type="EC" id="1.11.1.24" evidence="1"/>
<evidence type="ECO:0000256" key="8">
    <source>
        <dbReference type="ARBA" id="ARBA00038489"/>
    </source>
</evidence>
<evidence type="ECO:0000259" key="10">
    <source>
        <dbReference type="PROSITE" id="PS51352"/>
    </source>
</evidence>
<keyword evidence="4" id="KW-0560">Oxidoreductase</keyword>
<dbReference type="InterPro" id="IPR036249">
    <property type="entry name" value="Thioredoxin-like_sf"/>
</dbReference>
<evidence type="ECO:0000313" key="12">
    <source>
        <dbReference type="Proteomes" id="UP000053328"/>
    </source>
</evidence>
<dbReference type="STRING" id="91928.A0A0D2BJB3"/>
<keyword evidence="6" id="KW-0676">Redox-active center</keyword>
<evidence type="ECO:0000256" key="9">
    <source>
        <dbReference type="ARBA" id="ARBA00049091"/>
    </source>
</evidence>
<evidence type="ECO:0000256" key="2">
    <source>
        <dbReference type="ARBA" id="ARBA00022559"/>
    </source>
</evidence>
<dbReference type="VEuPathDB" id="FungiDB:PV08_02969"/>
<evidence type="ECO:0000256" key="4">
    <source>
        <dbReference type="ARBA" id="ARBA00023002"/>
    </source>
</evidence>
<dbReference type="PANTHER" id="PTHR42801:SF7">
    <property type="entry name" value="SLL1159 PROTEIN"/>
    <property type="match status" value="1"/>
</dbReference>
<keyword evidence="2" id="KW-0575">Peroxidase</keyword>
<dbReference type="AlphaFoldDB" id="A0A0D2BJB3"/>
<reference evidence="11 12" key="1">
    <citation type="submission" date="2015-01" db="EMBL/GenBank/DDBJ databases">
        <title>The Genome Sequence of Exophiala spinifera CBS89968.</title>
        <authorList>
            <consortium name="The Broad Institute Genomics Platform"/>
            <person name="Cuomo C."/>
            <person name="de Hoog S."/>
            <person name="Gorbushina A."/>
            <person name="Stielow B."/>
            <person name="Teixiera M."/>
            <person name="Abouelleil A."/>
            <person name="Chapman S.B."/>
            <person name="Priest M."/>
            <person name="Young S.K."/>
            <person name="Wortman J."/>
            <person name="Nusbaum C."/>
            <person name="Birren B."/>
        </authorList>
    </citation>
    <scope>NUCLEOTIDE SEQUENCE [LARGE SCALE GENOMIC DNA]</scope>
    <source>
        <strain evidence="11 12">CBS 89968</strain>
    </source>
</reference>
<proteinExistence type="inferred from homology"/>
<dbReference type="EMBL" id="KN847493">
    <property type="protein sequence ID" value="KIW18680.1"/>
    <property type="molecule type" value="Genomic_DNA"/>
</dbReference>
<dbReference type="GO" id="GO:0045454">
    <property type="term" value="P:cell redox homeostasis"/>
    <property type="evidence" value="ECO:0007669"/>
    <property type="project" value="TreeGrafter"/>
</dbReference>
<evidence type="ECO:0000256" key="1">
    <source>
        <dbReference type="ARBA" id="ARBA00013017"/>
    </source>
</evidence>
<dbReference type="GeneID" id="27330052"/>
<evidence type="ECO:0000256" key="3">
    <source>
        <dbReference type="ARBA" id="ARBA00022862"/>
    </source>
</evidence>
<keyword evidence="5" id="KW-1015">Disulfide bond</keyword>
<dbReference type="GO" id="GO:0008379">
    <property type="term" value="F:thioredoxin peroxidase activity"/>
    <property type="evidence" value="ECO:0007669"/>
    <property type="project" value="TreeGrafter"/>
</dbReference>
<dbReference type="InterPro" id="IPR013766">
    <property type="entry name" value="Thioredoxin_domain"/>
</dbReference>